<dbReference type="InterPro" id="IPR050570">
    <property type="entry name" value="Cell_wall_metabolism_enzyme"/>
</dbReference>
<dbReference type="InterPro" id="IPR011055">
    <property type="entry name" value="Dup_hybrid_motif"/>
</dbReference>
<proteinExistence type="predicted"/>
<dbReference type="FunFam" id="2.70.70.10:FF:000006">
    <property type="entry name" value="M23 family peptidase"/>
    <property type="match status" value="1"/>
</dbReference>
<dbReference type="CDD" id="cd12797">
    <property type="entry name" value="M23_peptidase"/>
    <property type="match status" value="1"/>
</dbReference>
<comment type="caution">
    <text evidence="3">The sequence shown here is derived from an EMBL/GenBank/DDBJ whole genome shotgun (WGS) entry which is preliminary data.</text>
</comment>
<evidence type="ECO:0000259" key="2">
    <source>
        <dbReference type="Pfam" id="PF01551"/>
    </source>
</evidence>
<dbReference type="InterPro" id="IPR016047">
    <property type="entry name" value="M23ase_b-sheet_dom"/>
</dbReference>
<protein>
    <recommendedName>
        <fullName evidence="2">M23ase beta-sheet core domain-containing protein</fullName>
    </recommendedName>
</protein>
<keyword evidence="1" id="KW-0812">Transmembrane</keyword>
<accession>A0A0C1MJS5</accession>
<dbReference type="RefSeq" id="WP_039611558.1">
    <property type="nucleotide sequence ID" value="NZ_JWIC01000010.1"/>
</dbReference>
<dbReference type="SUPFAM" id="SSF51261">
    <property type="entry name" value="Duplicated hybrid motif"/>
    <property type="match status" value="1"/>
</dbReference>
<keyword evidence="1" id="KW-1133">Transmembrane helix</keyword>
<evidence type="ECO:0000256" key="1">
    <source>
        <dbReference type="SAM" id="Phobius"/>
    </source>
</evidence>
<gene>
    <name evidence="3" type="ORF">JF50_22425</name>
</gene>
<feature type="domain" description="M23ase beta-sheet core" evidence="2">
    <location>
        <begin position="266"/>
        <end position="360"/>
    </location>
</feature>
<dbReference type="GO" id="GO:0004222">
    <property type="term" value="F:metalloendopeptidase activity"/>
    <property type="evidence" value="ECO:0007669"/>
    <property type="project" value="TreeGrafter"/>
</dbReference>
<organism evidence="3 4">
    <name type="scientific">Pseudoalteromonas luteoviolacea</name>
    <dbReference type="NCBI Taxonomy" id="43657"/>
    <lineage>
        <taxon>Bacteria</taxon>
        <taxon>Pseudomonadati</taxon>
        <taxon>Pseudomonadota</taxon>
        <taxon>Gammaproteobacteria</taxon>
        <taxon>Alteromonadales</taxon>
        <taxon>Pseudoalteromonadaceae</taxon>
        <taxon>Pseudoalteromonas</taxon>
    </lineage>
</organism>
<dbReference type="OrthoDB" id="9805070at2"/>
<name>A0A0C1MJS5_9GAMM</name>
<dbReference type="Proteomes" id="UP000031327">
    <property type="component" value="Unassembled WGS sequence"/>
</dbReference>
<evidence type="ECO:0000313" key="3">
    <source>
        <dbReference type="EMBL" id="KID54658.1"/>
    </source>
</evidence>
<dbReference type="Pfam" id="PF01551">
    <property type="entry name" value="Peptidase_M23"/>
    <property type="match status" value="1"/>
</dbReference>
<sequence>MLSVIKSLVLKLFQPKQVMLRQNGEVILLTVPAWVQIACVLCLMTTFAWLSYTTSQYFSQKTHLIEISKEVSNKEAEFLSKQAALEAQLAQQRTRIAQLDAQHAVLNELMASLPNTITEGDIKDDDSTSSDIPEHKEGQLDEADLHEVHTDSFHHHATELNDAQSSLLMQLHHLIAKRNGVLLASMQEAGIEANTTNKAQGGPYHQVQSDNLPKAYLNAIDSSVQLNQLESLVQKLPASMPVREDKYYISSAFGYRKDPINGRRAYHKGVDLAGWHKTEIIAPADGTVVRAGKYGGYGKFVEIQHANGITTRYGHLHTIKVKKGQQVKQSDVIALMGSTGRSTSTHLHYEVLQDKKHINPVKLARVLERVQ</sequence>
<reference evidence="3 4" key="1">
    <citation type="submission" date="2014-12" db="EMBL/GenBank/DDBJ databases">
        <title>Draft Genome Sequence of Pseudoalteromonas luteoviolacea HI1.</title>
        <authorList>
            <person name="Asahina A.Y."/>
            <person name="Hadfield M.G."/>
        </authorList>
    </citation>
    <scope>NUCLEOTIDE SEQUENCE [LARGE SCALE GENOMIC DNA]</scope>
    <source>
        <strain evidence="3 4">HI1</strain>
    </source>
</reference>
<feature type="transmembrane region" description="Helical" evidence="1">
    <location>
        <begin position="26"/>
        <end position="52"/>
    </location>
</feature>
<keyword evidence="1" id="KW-0472">Membrane</keyword>
<dbReference type="Gene3D" id="2.70.70.10">
    <property type="entry name" value="Glucose Permease (Domain IIA)"/>
    <property type="match status" value="1"/>
</dbReference>
<dbReference type="AlphaFoldDB" id="A0A0C1MJS5"/>
<evidence type="ECO:0000313" key="4">
    <source>
        <dbReference type="Proteomes" id="UP000031327"/>
    </source>
</evidence>
<dbReference type="PANTHER" id="PTHR21666:SF270">
    <property type="entry name" value="MUREIN HYDROLASE ACTIVATOR ENVC"/>
    <property type="match status" value="1"/>
</dbReference>
<dbReference type="EMBL" id="JWIC01000010">
    <property type="protein sequence ID" value="KID54658.1"/>
    <property type="molecule type" value="Genomic_DNA"/>
</dbReference>
<dbReference type="PANTHER" id="PTHR21666">
    <property type="entry name" value="PEPTIDASE-RELATED"/>
    <property type="match status" value="1"/>
</dbReference>